<sequence length="77" mass="8617">MHSVECLRYIVYVGVTIVDAPRWRPLIGQHPAPPPRRFVTAVLPSPRKRGSAPVRRGSIRFPDAANDRRAATRQAGF</sequence>
<feature type="region of interest" description="Disordered" evidence="1">
    <location>
        <begin position="45"/>
        <end position="77"/>
    </location>
</feature>
<evidence type="ECO:0000313" key="2">
    <source>
        <dbReference type="EMBL" id="KAK2841869.1"/>
    </source>
</evidence>
<name>A0AA88SQP4_CHASR</name>
<proteinExistence type="predicted"/>
<accession>A0AA88SQP4</accession>
<dbReference type="EMBL" id="JAUPFM010000009">
    <property type="protein sequence ID" value="KAK2841869.1"/>
    <property type="molecule type" value="Genomic_DNA"/>
</dbReference>
<comment type="caution">
    <text evidence="2">The sequence shown here is derived from an EMBL/GenBank/DDBJ whole genome shotgun (WGS) entry which is preliminary data.</text>
</comment>
<organism evidence="2 3">
    <name type="scientific">Channa striata</name>
    <name type="common">Snakehead murrel</name>
    <name type="synonym">Ophicephalus striatus</name>
    <dbReference type="NCBI Taxonomy" id="64152"/>
    <lineage>
        <taxon>Eukaryota</taxon>
        <taxon>Metazoa</taxon>
        <taxon>Chordata</taxon>
        <taxon>Craniata</taxon>
        <taxon>Vertebrata</taxon>
        <taxon>Euteleostomi</taxon>
        <taxon>Actinopterygii</taxon>
        <taxon>Neopterygii</taxon>
        <taxon>Teleostei</taxon>
        <taxon>Neoteleostei</taxon>
        <taxon>Acanthomorphata</taxon>
        <taxon>Anabantaria</taxon>
        <taxon>Anabantiformes</taxon>
        <taxon>Channoidei</taxon>
        <taxon>Channidae</taxon>
        <taxon>Channa</taxon>
    </lineage>
</organism>
<dbReference type="AlphaFoldDB" id="A0AA88SQP4"/>
<gene>
    <name evidence="2" type="ORF">Q5P01_012069</name>
</gene>
<reference evidence="2" key="1">
    <citation type="submission" date="2023-07" db="EMBL/GenBank/DDBJ databases">
        <title>Chromosome-level Genome Assembly of Striped Snakehead (Channa striata).</title>
        <authorList>
            <person name="Liu H."/>
        </authorList>
    </citation>
    <scope>NUCLEOTIDE SEQUENCE</scope>
    <source>
        <strain evidence="2">Gz</strain>
        <tissue evidence="2">Muscle</tissue>
    </source>
</reference>
<evidence type="ECO:0000313" key="3">
    <source>
        <dbReference type="Proteomes" id="UP001187415"/>
    </source>
</evidence>
<protein>
    <submittedName>
        <fullName evidence="2">Uncharacterized protein</fullName>
    </submittedName>
</protein>
<evidence type="ECO:0000256" key="1">
    <source>
        <dbReference type="SAM" id="MobiDB-lite"/>
    </source>
</evidence>
<keyword evidence="3" id="KW-1185">Reference proteome</keyword>
<dbReference type="Proteomes" id="UP001187415">
    <property type="component" value="Unassembled WGS sequence"/>
</dbReference>